<protein>
    <recommendedName>
        <fullName evidence="4">DUF2141 domain-containing protein</fullName>
    </recommendedName>
</protein>
<reference evidence="2 3" key="1">
    <citation type="journal article" date="2017" name="Antonie Van Leeuwenhoek">
        <title>Rhizobium rhizosphaerae sp. nov., a novel species isolated from rice rhizosphere.</title>
        <authorList>
            <person name="Zhao J.J."/>
            <person name="Zhang J."/>
            <person name="Zhang R.J."/>
            <person name="Zhang C.W."/>
            <person name="Yin H.Q."/>
            <person name="Zhang X.X."/>
        </authorList>
    </citation>
    <scope>NUCLEOTIDE SEQUENCE [LARGE SCALE GENOMIC DNA]</scope>
    <source>
        <strain evidence="2 3">BSs20135</strain>
    </source>
</reference>
<dbReference type="eggNOG" id="COG4704">
    <property type="taxonomic scope" value="Bacteria"/>
</dbReference>
<gene>
    <name evidence="2" type="ORF">GARC_0826</name>
</gene>
<evidence type="ECO:0000313" key="2">
    <source>
        <dbReference type="EMBL" id="GAC17807.1"/>
    </source>
</evidence>
<evidence type="ECO:0000313" key="3">
    <source>
        <dbReference type="Proteomes" id="UP000006327"/>
    </source>
</evidence>
<organism evidence="2 3">
    <name type="scientific">Paraglaciecola arctica BSs20135</name>
    <dbReference type="NCBI Taxonomy" id="493475"/>
    <lineage>
        <taxon>Bacteria</taxon>
        <taxon>Pseudomonadati</taxon>
        <taxon>Pseudomonadota</taxon>
        <taxon>Gammaproteobacteria</taxon>
        <taxon>Alteromonadales</taxon>
        <taxon>Alteromonadaceae</taxon>
        <taxon>Paraglaciecola</taxon>
    </lineage>
</organism>
<feature type="chain" id="PRO_5003897292" description="DUF2141 domain-containing protein" evidence="1">
    <location>
        <begin position="22"/>
        <end position="144"/>
    </location>
</feature>
<accession>K6YI33</accession>
<dbReference type="EMBL" id="BAEO01000010">
    <property type="protein sequence ID" value="GAC17807.1"/>
    <property type="molecule type" value="Genomic_DNA"/>
</dbReference>
<name>K6YI33_9ALTE</name>
<evidence type="ECO:0000256" key="1">
    <source>
        <dbReference type="SAM" id="SignalP"/>
    </source>
</evidence>
<keyword evidence="3" id="KW-1185">Reference proteome</keyword>
<dbReference type="AlphaFoldDB" id="K6YI33"/>
<dbReference type="Pfam" id="PF09912">
    <property type="entry name" value="DUF2141"/>
    <property type="match status" value="1"/>
</dbReference>
<evidence type="ECO:0008006" key="4">
    <source>
        <dbReference type="Google" id="ProtNLM"/>
    </source>
</evidence>
<comment type="caution">
    <text evidence="2">The sequence shown here is derived from an EMBL/GenBank/DDBJ whole genome shotgun (WGS) entry which is preliminary data.</text>
</comment>
<dbReference type="STRING" id="493475.GARC_0826"/>
<sequence length="144" mass="16072">MNIFTCIGLAGFLMMMESTMAKEVTVKVEGVDVKRGGNLMVMLFSEKGFPKKHQDAQQLITVKAEESDMLFVFTTELNEFALKVLHDENENGKVTKNWTGIMPAEGLGFSNDQKIGLTGPPSYKNAKVSVKDQDTEFSIKLRYP</sequence>
<feature type="signal peptide" evidence="1">
    <location>
        <begin position="1"/>
        <end position="21"/>
    </location>
</feature>
<proteinExistence type="predicted"/>
<dbReference type="InterPro" id="IPR018673">
    <property type="entry name" value="DUF2141"/>
</dbReference>
<keyword evidence="1" id="KW-0732">Signal</keyword>
<dbReference type="RefSeq" id="WP_007616981.1">
    <property type="nucleotide sequence ID" value="NZ_BAEO01000010.1"/>
</dbReference>
<dbReference type="Proteomes" id="UP000006327">
    <property type="component" value="Unassembled WGS sequence"/>
</dbReference>